<dbReference type="AlphaFoldDB" id="A0A449AIU8"/>
<feature type="transmembrane region" description="Helical" evidence="1">
    <location>
        <begin position="169"/>
        <end position="190"/>
    </location>
</feature>
<feature type="transmembrane region" description="Helical" evidence="1">
    <location>
        <begin position="87"/>
        <end position="107"/>
    </location>
</feature>
<dbReference type="RefSeq" id="WP_129720768.1">
    <property type="nucleotide sequence ID" value="NZ_LR214986.1"/>
</dbReference>
<dbReference type="NCBIfam" id="NF045937">
    <property type="entry name" value="MSC_0624_12TM"/>
    <property type="match status" value="1"/>
</dbReference>
<keyword evidence="1" id="KW-0472">Membrane</keyword>
<proteinExistence type="predicted"/>
<evidence type="ECO:0000256" key="1">
    <source>
        <dbReference type="SAM" id="Phobius"/>
    </source>
</evidence>
<feature type="transmembrane region" description="Helical" evidence="1">
    <location>
        <begin position="119"/>
        <end position="141"/>
    </location>
</feature>
<feature type="transmembrane region" description="Helical" evidence="1">
    <location>
        <begin position="334"/>
        <end position="353"/>
    </location>
</feature>
<keyword evidence="1" id="KW-0812">Transmembrane</keyword>
<feature type="transmembrane region" description="Helical" evidence="1">
    <location>
        <begin position="396"/>
        <end position="415"/>
    </location>
</feature>
<keyword evidence="1" id="KW-1133">Transmembrane helix</keyword>
<feature type="transmembrane region" description="Helical" evidence="1">
    <location>
        <begin position="365"/>
        <end position="384"/>
    </location>
</feature>
<dbReference type="EMBL" id="LR214986">
    <property type="protein sequence ID" value="VEU64923.1"/>
    <property type="molecule type" value="Genomic_DNA"/>
</dbReference>
<evidence type="ECO:0000313" key="3">
    <source>
        <dbReference type="Proteomes" id="UP000289506"/>
    </source>
</evidence>
<feature type="transmembrane region" description="Helical" evidence="1">
    <location>
        <begin position="427"/>
        <end position="448"/>
    </location>
</feature>
<feature type="transmembrane region" description="Helical" evidence="1">
    <location>
        <begin position="259"/>
        <end position="278"/>
    </location>
</feature>
<feature type="transmembrane region" description="Helical" evidence="1">
    <location>
        <begin position="202"/>
        <end position="226"/>
    </location>
</feature>
<sequence length="504" mass="58238">MNNNDLFDRRRIYINYSSQISSKSGNEWIFIYKLILILFFAIGSLVLFIKLGDSLFPEKVLVFLGGKPFQNFISFVTVNQQQINATLLIRFSILYFVFLFATFKNFSNINEQKERIKQYIVFYILYLSLSIIAFVLFFAFIGKNIPIKIKEGNVEKIVMVFVQHKYINLVYLLIPITLVNISFEIYKFILKRKSDPIIYKSLLPIIIQTFSQLMLLGFVLFNVLLWDSYSKNGSLFDGENQKYWNFVERLFNEKNSKNLLIIVSIFTFIIFMIIGSNAMKLHKISEKNIYQVQEKDRYILGIIFIVVAIIWLGTLLGGETVKYAIFGKETKYDLIHGLVIIIASITTFLYFAFSFISKTNTKNPIALSVRFAIAQLLIWVPLVYSVITYDNSNINLINLFILTSLSSATFIHYLIKNKSFSNLTTFFIIVLFIVKISLLLIFGLNHILLTQENHVLVSVPTPISIVKIISISYVSVLIFFVVCLVIHLQSAIGVKIFKKKKVIN</sequence>
<protein>
    <submittedName>
        <fullName evidence="2">Uncharacterized protein</fullName>
    </submittedName>
</protein>
<evidence type="ECO:0000313" key="2">
    <source>
        <dbReference type="EMBL" id="VEU64923.1"/>
    </source>
</evidence>
<geneLocation type="plasmid" evidence="2 3">
    <name>13</name>
</geneLocation>
<feature type="transmembrane region" description="Helical" evidence="1">
    <location>
        <begin position="298"/>
        <end position="314"/>
    </location>
</feature>
<feature type="transmembrane region" description="Helical" evidence="1">
    <location>
        <begin position="30"/>
        <end position="49"/>
    </location>
</feature>
<organism evidence="2 3">
    <name type="scientific">Mycoplasmopsis cynos</name>
    <dbReference type="NCBI Taxonomy" id="171284"/>
    <lineage>
        <taxon>Bacteria</taxon>
        <taxon>Bacillati</taxon>
        <taxon>Mycoplasmatota</taxon>
        <taxon>Mycoplasmoidales</taxon>
        <taxon>Metamycoplasmataceae</taxon>
        <taxon>Mycoplasmopsis</taxon>
    </lineage>
</organism>
<gene>
    <name evidence="2" type="ORF">NCTC10142_00690</name>
</gene>
<keyword evidence="2" id="KW-0614">Plasmid</keyword>
<dbReference type="Proteomes" id="UP000289506">
    <property type="component" value="Plasmid 13"/>
</dbReference>
<feature type="transmembrane region" description="Helical" evidence="1">
    <location>
        <begin position="468"/>
        <end position="494"/>
    </location>
</feature>
<name>A0A449AIU8_9BACT</name>
<accession>A0A449AIU8</accession>
<reference evidence="2 3" key="1">
    <citation type="submission" date="2019-01" db="EMBL/GenBank/DDBJ databases">
        <authorList>
            <consortium name="Pathogen Informatics"/>
        </authorList>
    </citation>
    <scope>NUCLEOTIDE SEQUENCE [LARGE SCALE GENOMIC DNA]</scope>
    <source>
        <strain evidence="2 3">NCTC10142</strain>
        <plasmid evidence="3">13</plasmid>
    </source>
</reference>